<organism evidence="2 3">
    <name type="scientific">Acidithiobacillus concretivorus</name>
    <dbReference type="NCBI Taxonomy" id="3063952"/>
    <lineage>
        <taxon>Bacteria</taxon>
        <taxon>Pseudomonadati</taxon>
        <taxon>Pseudomonadota</taxon>
        <taxon>Acidithiobacillia</taxon>
        <taxon>Acidithiobacillales</taxon>
        <taxon>Acidithiobacillaceae</taxon>
        <taxon>Acidithiobacillus</taxon>
    </lineage>
</organism>
<accession>A0ABS5ZU99</accession>
<dbReference type="EMBL" id="JABELD010000167">
    <property type="protein sequence ID" value="MBU2739980.1"/>
    <property type="molecule type" value="Genomic_DNA"/>
</dbReference>
<evidence type="ECO:0000256" key="1">
    <source>
        <dbReference type="SAM" id="Phobius"/>
    </source>
</evidence>
<reference evidence="2 3" key="1">
    <citation type="journal article" date="2021" name="ISME J.">
        <title>Genomic evolution of the class Acidithiobacillia: deep-branching Proteobacteria living in extreme acidic conditions.</title>
        <authorList>
            <person name="Moya-Beltran A."/>
            <person name="Beard S."/>
            <person name="Rojas-Villalobos C."/>
            <person name="Issotta F."/>
            <person name="Gallardo Y."/>
            <person name="Ulloa R."/>
            <person name="Giaveno A."/>
            <person name="Degli Esposti M."/>
            <person name="Johnson D.B."/>
            <person name="Quatrini R."/>
        </authorList>
    </citation>
    <scope>NUCLEOTIDE SEQUENCE [LARGE SCALE GENOMIC DNA]</scope>
    <source>
        <strain evidence="2 3">ATCC 19703</strain>
    </source>
</reference>
<dbReference type="InterPro" id="IPR050625">
    <property type="entry name" value="ParA/MinD_ATPase"/>
</dbReference>
<dbReference type="InterPro" id="IPR027417">
    <property type="entry name" value="P-loop_NTPase"/>
</dbReference>
<sequence length="413" mass="45072">MMTRPNASISPGNNTQVVVLALCQRAECLAWMRLALDGMAIVLPVDRRPDDIVQAVGKSGASLLIADFGDDHPETALFEQLRLSFPDLKIIGVGSLSDQQALLAAMRAQVVDYVEQESPIATLRNAAERILAEIRQRRQRTGRLITLCGGIGAGCTTIACNMATLLKVQRPDASVLLLDFATPVGDAAIHLGVAPHICFAEAVRNLDRCDRTYLNTAIVRTPGGIGVLPLFHEVSNLRGLKLADAFQLLALILSTYDLVIADLGGAAFSDLGQYLQQTADEILLVTDQSVGHILESKKIAANLREKLGNRLHVHLIVNHYEPLLGVESADIADELGLPLLENAVLPERRVPLMQSMNQGKTLVDALPKDALVHVFGLMTGQLLAKLWPDQASLTSRQTHSRISQWWHAWRKTR</sequence>
<comment type="caution">
    <text evidence="2">The sequence shown here is derived from an EMBL/GenBank/DDBJ whole genome shotgun (WGS) entry which is preliminary data.</text>
</comment>
<keyword evidence="1" id="KW-0472">Membrane</keyword>
<evidence type="ECO:0000313" key="2">
    <source>
        <dbReference type="EMBL" id="MBU2739980.1"/>
    </source>
</evidence>
<keyword evidence="1" id="KW-0812">Transmembrane</keyword>
<feature type="transmembrane region" description="Helical" evidence="1">
    <location>
        <begin position="144"/>
        <end position="166"/>
    </location>
</feature>
<dbReference type="SUPFAM" id="SSF52540">
    <property type="entry name" value="P-loop containing nucleoside triphosphate hydrolases"/>
    <property type="match status" value="1"/>
</dbReference>
<dbReference type="Gene3D" id="3.40.50.300">
    <property type="entry name" value="P-loop containing nucleotide triphosphate hydrolases"/>
    <property type="match status" value="1"/>
</dbReference>
<keyword evidence="3" id="KW-1185">Reference proteome</keyword>
<gene>
    <name evidence="2" type="ORF">HJG40_14595</name>
</gene>
<dbReference type="Proteomes" id="UP001197028">
    <property type="component" value="Unassembled WGS sequence"/>
</dbReference>
<name>A0ABS5ZU99_9PROT</name>
<dbReference type="RefSeq" id="WP_215864847.1">
    <property type="nucleotide sequence ID" value="NZ_JABELD010000167.1"/>
</dbReference>
<dbReference type="PANTHER" id="PTHR43384:SF13">
    <property type="entry name" value="SLR0110 PROTEIN"/>
    <property type="match status" value="1"/>
</dbReference>
<proteinExistence type="predicted"/>
<keyword evidence="1" id="KW-1133">Transmembrane helix</keyword>
<protein>
    <submittedName>
        <fullName evidence="2">Pilus assembly protein CpaE</fullName>
    </submittedName>
</protein>
<evidence type="ECO:0000313" key="3">
    <source>
        <dbReference type="Proteomes" id="UP001197028"/>
    </source>
</evidence>
<dbReference type="PANTHER" id="PTHR43384">
    <property type="entry name" value="SEPTUM SITE-DETERMINING PROTEIN MIND HOMOLOG, CHLOROPLASTIC-RELATED"/>
    <property type="match status" value="1"/>
</dbReference>
<dbReference type="Gene3D" id="3.40.50.2300">
    <property type="match status" value="1"/>
</dbReference>